<feature type="domain" description="Putative zinc-finger" evidence="5">
    <location>
        <begin position="11"/>
        <end position="41"/>
    </location>
</feature>
<name>A0A561WSL1_ACTTI</name>
<evidence type="ECO:0000256" key="4">
    <source>
        <dbReference type="SAM" id="Phobius"/>
    </source>
</evidence>
<keyword evidence="2" id="KW-0804">Transcription</keyword>
<keyword evidence="4" id="KW-0812">Transmembrane</keyword>
<keyword evidence="7" id="KW-1185">Reference proteome</keyword>
<comment type="caution">
    <text evidence="6">The sequence shown here is derived from an EMBL/GenBank/DDBJ whole genome shotgun (WGS) entry which is preliminary data.</text>
</comment>
<dbReference type="AlphaFoldDB" id="A0A561WSL1"/>
<evidence type="ECO:0000313" key="7">
    <source>
        <dbReference type="Proteomes" id="UP000320239"/>
    </source>
</evidence>
<protein>
    <submittedName>
        <fullName evidence="6">Putative zinc finger protein</fullName>
    </submittedName>
</protein>
<feature type="transmembrane region" description="Helical" evidence="4">
    <location>
        <begin position="103"/>
        <end position="124"/>
    </location>
</feature>
<dbReference type="Pfam" id="PF13490">
    <property type="entry name" value="zf-HC2"/>
    <property type="match status" value="1"/>
</dbReference>
<dbReference type="InterPro" id="IPR027383">
    <property type="entry name" value="Znf_put"/>
</dbReference>
<sequence>MSDLDEHDSLHRLLGGYLLGGLDETDTDRLDAHLHDCADCRAELDRLAPVPEMLQHLPDARHAGGGLPPLTVAPTARPSPQHIESLLSRMRAEKTRESRMSRVRWLVAASVAVIAAGAIGYGVVGNDRTAPRPPVAQQTGAVQITADFRAAAGSGMGGQAVLTPKAWGVEIALNMSRMEGTAPFFCMVRRADGTMEQAAAWGATPEHTAKVSGASSIPAADVRAIVITDSGGKVLGTAAVA</sequence>
<dbReference type="RefSeq" id="WP_122976056.1">
    <property type="nucleotide sequence ID" value="NZ_BOMX01000123.1"/>
</dbReference>
<dbReference type="InterPro" id="IPR041916">
    <property type="entry name" value="Anti_sigma_zinc_sf"/>
</dbReference>
<dbReference type="EMBL" id="VIWY01000001">
    <property type="protein sequence ID" value="TWG26824.1"/>
    <property type="molecule type" value="Genomic_DNA"/>
</dbReference>
<dbReference type="Proteomes" id="UP000320239">
    <property type="component" value="Unassembled WGS sequence"/>
</dbReference>
<accession>A0A561WSL1</accession>
<feature type="region of interest" description="Disordered" evidence="3">
    <location>
        <begin position="61"/>
        <end position="80"/>
    </location>
</feature>
<evidence type="ECO:0000256" key="1">
    <source>
        <dbReference type="ARBA" id="ARBA00023015"/>
    </source>
</evidence>
<proteinExistence type="predicted"/>
<dbReference type="Gene3D" id="1.10.10.1320">
    <property type="entry name" value="Anti-sigma factor, zinc-finger domain"/>
    <property type="match status" value="1"/>
</dbReference>
<evidence type="ECO:0000313" key="6">
    <source>
        <dbReference type="EMBL" id="TWG26824.1"/>
    </source>
</evidence>
<dbReference type="OrthoDB" id="5242431at2"/>
<reference evidence="6 7" key="1">
    <citation type="submission" date="2019-06" db="EMBL/GenBank/DDBJ databases">
        <title>Sequencing the genomes of 1000 actinobacteria strains.</title>
        <authorList>
            <person name="Klenk H.-P."/>
        </authorList>
    </citation>
    <scope>NUCLEOTIDE SEQUENCE [LARGE SCALE GENOMIC DNA]</scope>
    <source>
        <strain evidence="6 7">DSM 43866</strain>
    </source>
</reference>
<evidence type="ECO:0000256" key="3">
    <source>
        <dbReference type="SAM" id="MobiDB-lite"/>
    </source>
</evidence>
<keyword evidence="4" id="KW-0472">Membrane</keyword>
<keyword evidence="4" id="KW-1133">Transmembrane helix</keyword>
<evidence type="ECO:0000256" key="2">
    <source>
        <dbReference type="ARBA" id="ARBA00023163"/>
    </source>
</evidence>
<gene>
    <name evidence="6" type="ORF">FHX34_1011824</name>
</gene>
<evidence type="ECO:0000259" key="5">
    <source>
        <dbReference type="Pfam" id="PF13490"/>
    </source>
</evidence>
<keyword evidence="1" id="KW-0805">Transcription regulation</keyword>
<organism evidence="6 7">
    <name type="scientific">Actinoplanes teichomyceticus</name>
    <dbReference type="NCBI Taxonomy" id="1867"/>
    <lineage>
        <taxon>Bacteria</taxon>
        <taxon>Bacillati</taxon>
        <taxon>Actinomycetota</taxon>
        <taxon>Actinomycetes</taxon>
        <taxon>Micromonosporales</taxon>
        <taxon>Micromonosporaceae</taxon>
        <taxon>Actinoplanes</taxon>
    </lineage>
</organism>